<keyword evidence="2 3" id="KW-0413">Isomerase</keyword>
<comment type="pathway">
    <text evidence="3">Carbohydrate degradation; pentose phosphate pathway; D-ribose 5-phosphate from D-ribulose 5-phosphate (non-oxidative stage): step 1/1.</text>
</comment>
<comment type="function">
    <text evidence="3">Catalyzes the reversible conversion of ribose-5-phosphate to ribulose 5-phosphate.</text>
</comment>
<dbReference type="GO" id="GO:0006014">
    <property type="term" value="P:D-ribose metabolic process"/>
    <property type="evidence" value="ECO:0007669"/>
    <property type="project" value="TreeGrafter"/>
</dbReference>
<dbReference type="FunFam" id="3.40.50.1360:FF:000001">
    <property type="entry name" value="Ribose-5-phosphate isomerase A"/>
    <property type="match status" value="1"/>
</dbReference>
<dbReference type="Gene3D" id="3.40.50.1360">
    <property type="match status" value="1"/>
</dbReference>
<dbReference type="InterPro" id="IPR020672">
    <property type="entry name" value="Ribose5P_isomerase_typA_subgr"/>
</dbReference>
<dbReference type="GO" id="GO:0005829">
    <property type="term" value="C:cytosol"/>
    <property type="evidence" value="ECO:0007669"/>
    <property type="project" value="TreeGrafter"/>
</dbReference>
<dbReference type="InterPro" id="IPR037171">
    <property type="entry name" value="NagB/RpiA_transferase-like"/>
</dbReference>
<evidence type="ECO:0000256" key="3">
    <source>
        <dbReference type="HAMAP-Rule" id="MF_00170"/>
    </source>
</evidence>
<dbReference type="GO" id="GO:0009052">
    <property type="term" value="P:pentose-phosphate shunt, non-oxidative branch"/>
    <property type="evidence" value="ECO:0007669"/>
    <property type="project" value="UniProtKB-UniRule"/>
</dbReference>
<dbReference type="Proteomes" id="UP000245379">
    <property type="component" value="Unassembled WGS sequence"/>
</dbReference>
<dbReference type="CDD" id="cd01398">
    <property type="entry name" value="RPI_A"/>
    <property type="match status" value="1"/>
</dbReference>
<dbReference type="GO" id="GO:0004751">
    <property type="term" value="F:ribose-5-phosphate isomerase activity"/>
    <property type="evidence" value="ECO:0007669"/>
    <property type="project" value="UniProtKB-UniRule"/>
</dbReference>
<dbReference type="PANTHER" id="PTHR11934:SF0">
    <property type="entry name" value="RIBOSE-5-PHOSPHATE ISOMERASE"/>
    <property type="match status" value="1"/>
</dbReference>
<dbReference type="EMBL" id="QGNZ01000003">
    <property type="protein sequence ID" value="PWS26896.1"/>
    <property type="molecule type" value="Genomic_DNA"/>
</dbReference>
<feature type="binding site" evidence="3">
    <location>
        <begin position="34"/>
        <end position="37"/>
    </location>
    <ligand>
        <name>substrate</name>
    </ligand>
</feature>
<dbReference type="Pfam" id="PF06026">
    <property type="entry name" value="Rib_5-P_isom_A"/>
    <property type="match status" value="1"/>
</dbReference>
<dbReference type="NCBIfam" id="TIGR00021">
    <property type="entry name" value="rpiA"/>
    <property type="match status" value="1"/>
</dbReference>
<dbReference type="PANTHER" id="PTHR11934">
    <property type="entry name" value="RIBOSE-5-PHOSPHATE ISOMERASE"/>
    <property type="match status" value="1"/>
</dbReference>
<evidence type="ECO:0000256" key="2">
    <source>
        <dbReference type="ARBA" id="ARBA00023235"/>
    </source>
</evidence>
<accession>A0A317ENM1</accession>
<evidence type="ECO:0000313" key="4">
    <source>
        <dbReference type="EMBL" id="PWS26896.1"/>
    </source>
</evidence>
<evidence type="ECO:0000313" key="5">
    <source>
        <dbReference type="Proteomes" id="UP000245379"/>
    </source>
</evidence>
<comment type="similarity">
    <text evidence="3">Belongs to the ribose 5-phosphate isomerase family.</text>
</comment>
<comment type="caution">
    <text evidence="4">The sequence shown here is derived from an EMBL/GenBank/DDBJ whole genome shotgun (WGS) entry which is preliminary data.</text>
</comment>
<feature type="binding site" evidence="3">
    <location>
        <begin position="102"/>
        <end position="105"/>
    </location>
    <ligand>
        <name>substrate</name>
    </ligand>
</feature>
<dbReference type="HAMAP" id="MF_00170">
    <property type="entry name" value="Rib_5P_isom_A"/>
    <property type="match status" value="1"/>
</dbReference>
<comment type="subunit">
    <text evidence="3">Homodimer.</text>
</comment>
<reference evidence="4 5" key="1">
    <citation type="submission" date="2018-05" db="EMBL/GenBank/DDBJ databases">
        <title>Pedobacter paludis sp. nov., isolated from wetland soil.</title>
        <authorList>
            <person name="Zhang Y."/>
            <person name="Wang G."/>
        </authorList>
    </citation>
    <scope>NUCLEOTIDE SEQUENCE [LARGE SCALE GENOMIC DNA]</scope>
    <source>
        <strain evidence="4 5">KCTC22721</strain>
    </source>
</reference>
<dbReference type="NCBIfam" id="NF001924">
    <property type="entry name" value="PRK00702.1"/>
    <property type="match status" value="1"/>
</dbReference>
<dbReference type="SUPFAM" id="SSF75445">
    <property type="entry name" value="D-ribose-5-phosphate isomerase (RpiA), lid domain"/>
    <property type="match status" value="1"/>
</dbReference>
<organism evidence="4 5">
    <name type="scientific">Pedobacter yonginense</name>
    <dbReference type="NCBI Taxonomy" id="651869"/>
    <lineage>
        <taxon>Bacteria</taxon>
        <taxon>Pseudomonadati</taxon>
        <taxon>Bacteroidota</taxon>
        <taxon>Sphingobacteriia</taxon>
        <taxon>Sphingobacteriales</taxon>
        <taxon>Sphingobacteriaceae</taxon>
        <taxon>Pedobacter</taxon>
    </lineage>
</organism>
<dbReference type="SUPFAM" id="SSF100950">
    <property type="entry name" value="NagB/RpiA/CoA transferase-like"/>
    <property type="match status" value="1"/>
</dbReference>
<name>A0A317ENM1_9SPHI</name>
<evidence type="ECO:0000256" key="1">
    <source>
        <dbReference type="ARBA" id="ARBA00001713"/>
    </source>
</evidence>
<sequence length="229" mass="24225">MSTIDKTQQDAEKRVAALEAVKLIKNGDVVGLGTGTTATFAIEEIGKQVAKGLKITAAASSKRTEDLAKSYGIQMLDLQTLGSIDISIDGADEFTESLNLIKGGGGALFREKIIASLSKNRIIVTDASKKVAQLGAFKVPIEVIPLALQYVMDQVAKLNGTSTLRLLNQKPFITDNGNFIIDADFGLIAQAEHLAEALNQIDGLLAHGLFIGLTNKVIMAGGNGVVVFE</sequence>
<dbReference type="RefSeq" id="WP_109926242.1">
    <property type="nucleotide sequence ID" value="NZ_QGNZ01000003.1"/>
</dbReference>
<keyword evidence="5" id="KW-1185">Reference proteome</keyword>
<dbReference type="AlphaFoldDB" id="A0A317ENM1"/>
<dbReference type="EC" id="5.3.1.6" evidence="3"/>
<feature type="active site" description="Proton acceptor" evidence="3">
    <location>
        <position position="111"/>
    </location>
</feature>
<dbReference type="OrthoDB" id="5870696at2"/>
<proteinExistence type="inferred from homology"/>
<comment type="catalytic activity">
    <reaction evidence="1 3">
        <text>aldehydo-D-ribose 5-phosphate = D-ribulose 5-phosphate</text>
        <dbReference type="Rhea" id="RHEA:14657"/>
        <dbReference type="ChEBI" id="CHEBI:58121"/>
        <dbReference type="ChEBI" id="CHEBI:58273"/>
        <dbReference type="EC" id="5.3.1.6"/>
    </reaction>
</comment>
<feature type="binding site" evidence="3">
    <location>
        <position position="129"/>
    </location>
    <ligand>
        <name>substrate</name>
    </ligand>
</feature>
<dbReference type="InterPro" id="IPR004788">
    <property type="entry name" value="Ribose5P_isomerase_type_A"/>
</dbReference>
<dbReference type="Gene3D" id="3.30.70.260">
    <property type="match status" value="1"/>
</dbReference>
<protein>
    <recommendedName>
        <fullName evidence="3">Ribose-5-phosphate isomerase A</fullName>
        <ecNumber evidence="3">5.3.1.6</ecNumber>
    </recommendedName>
    <alternativeName>
        <fullName evidence="3">Phosphoriboisomerase A</fullName>
        <shortName evidence="3">PRI</shortName>
    </alternativeName>
</protein>
<feature type="binding site" evidence="3">
    <location>
        <begin position="89"/>
        <end position="92"/>
    </location>
    <ligand>
        <name>substrate</name>
    </ligand>
</feature>
<dbReference type="UniPathway" id="UPA00115">
    <property type="reaction ID" value="UER00412"/>
</dbReference>
<gene>
    <name evidence="3" type="primary">rpiA</name>
    <name evidence="4" type="ORF">DHW03_12785</name>
</gene>